<evidence type="ECO:0000313" key="2">
    <source>
        <dbReference type="EMBL" id="MBB5692865.1"/>
    </source>
</evidence>
<accession>A0A840XWH5</accession>
<proteinExistence type="predicted"/>
<comment type="caution">
    <text evidence="2">The sequence shown here is derived from an EMBL/GenBank/DDBJ whole genome shotgun (WGS) entry which is preliminary data.</text>
</comment>
<dbReference type="Gene3D" id="3.30.70.100">
    <property type="match status" value="1"/>
</dbReference>
<feature type="domain" description="ABM" evidence="1">
    <location>
        <begin position="110"/>
        <end position="173"/>
    </location>
</feature>
<dbReference type="SUPFAM" id="SSF54909">
    <property type="entry name" value="Dimeric alpha+beta barrel"/>
    <property type="match status" value="2"/>
</dbReference>
<dbReference type="AlphaFoldDB" id="A0A840XWH5"/>
<name>A0A840XWH5_9PROT</name>
<evidence type="ECO:0000313" key="3">
    <source>
        <dbReference type="Proteomes" id="UP000580654"/>
    </source>
</evidence>
<dbReference type="RefSeq" id="WP_184514295.1">
    <property type="nucleotide sequence ID" value="NZ_JACIJD010000003.1"/>
</dbReference>
<dbReference type="Pfam" id="PF03992">
    <property type="entry name" value="ABM"/>
    <property type="match status" value="1"/>
</dbReference>
<dbReference type="Proteomes" id="UP000580654">
    <property type="component" value="Unassembled WGS sequence"/>
</dbReference>
<keyword evidence="2" id="KW-0503">Monooxygenase</keyword>
<organism evidence="2 3">
    <name type="scientific">Muricoccus pecuniae</name>
    <dbReference type="NCBI Taxonomy" id="693023"/>
    <lineage>
        <taxon>Bacteria</taxon>
        <taxon>Pseudomonadati</taxon>
        <taxon>Pseudomonadota</taxon>
        <taxon>Alphaproteobacteria</taxon>
        <taxon>Acetobacterales</taxon>
        <taxon>Roseomonadaceae</taxon>
        <taxon>Muricoccus</taxon>
    </lineage>
</organism>
<dbReference type="EMBL" id="JACIJD010000003">
    <property type="protein sequence ID" value="MBB5692865.1"/>
    <property type="molecule type" value="Genomic_DNA"/>
</dbReference>
<keyword evidence="2" id="KW-0560">Oxidoreductase</keyword>
<protein>
    <submittedName>
        <fullName evidence="2">Heme-degrading monooxygenase HmoA</fullName>
    </submittedName>
</protein>
<dbReference type="InterPro" id="IPR007138">
    <property type="entry name" value="ABM_dom"/>
</dbReference>
<keyword evidence="3" id="KW-1185">Reference proteome</keyword>
<dbReference type="GO" id="GO:0004497">
    <property type="term" value="F:monooxygenase activity"/>
    <property type="evidence" value="ECO:0007669"/>
    <property type="project" value="UniProtKB-KW"/>
</dbReference>
<reference evidence="2 3" key="1">
    <citation type="submission" date="2020-08" db="EMBL/GenBank/DDBJ databases">
        <title>Genomic Encyclopedia of Type Strains, Phase IV (KMG-IV): sequencing the most valuable type-strain genomes for metagenomic binning, comparative biology and taxonomic classification.</title>
        <authorList>
            <person name="Goeker M."/>
        </authorList>
    </citation>
    <scope>NUCLEOTIDE SEQUENCE [LARGE SCALE GENOMIC DNA]</scope>
    <source>
        <strain evidence="2 3">DSM 25622</strain>
    </source>
</reference>
<gene>
    <name evidence="2" type="ORF">FHS87_000884</name>
</gene>
<dbReference type="InterPro" id="IPR011008">
    <property type="entry name" value="Dimeric_a/b-barrel"/>
</dbReference>
<sequence>MYVEIETARLAGPVDEVVQRVRDHVVPLLQGRPGFKGYCAFASEAGDAFHSIGIFESRESAEEAMARLREWAGEGMRGLVEGAETISGEAVFHDVEAPKEQQRDRHRPLFAVIRTYHGLPGQTETMHSIVSKKTLPAIEGAEGFRGFYSFRDEAEPDRAVSVTLFDTREDALRTHDAVLAIMRERLGDMAYDLPEMVAGETAVLATGE</sequence>
<evidence type="ECO:0000259" key="1">
    <source>
        <dbReference type="Pfam" id="PF03992"/>
    </source>
</evidence>